<reference evidence="2" key="1">
    <citation type="journal article" date="2014" name="Front. Microbiol.">
        <title>High frequency of phylogenetically diverse reductive dehalogenase-homologous genes in deep subseafloor sedimentary metagenomes.</title>
        <authorList>
            <person name="Kawai M."/>
            <person name="Futagami T."/>
            <person name="Toyoda A."/>
            <person name="Takaki Y."/>
            <person name="Nishi S."/>
            <person name="Hori S."/>
            <person name="Arai W."/>
            <person name="Tsubouchi T."/>
            <person name="Morono Y."/>
            <person name="Uchiyama I."/>
            <person name="Ito T."/>
            <person name="Fujiyama A."/>
            <person name="Inagaki F."/>
            <person name="Takami H."/>
        </authorList>
    </citation>
    <scope>NUCLEOTIDE SEQUENCE</scope>
    <source>
        <strain evidence="2">Expedition CK06-06</strain>
    </source>
</reference>
<comment type="caution">
    <text evidence="2">The sequence shown here is derived from an EMBL/GenBank/DDBJ whole genome shotgun (WGS) entry which is preliminary data.</text>
</comment>
<feature type="domain" description="Peptidase S74" evidence="1">
    <location>
        <begin position="35"/>
        <end position="113"/>
    </location>
</feature>
<dbReference type="AlphaFoldDB" id="X1UZV8"/>
<gene>
    <name evidence="2" type="ORF">S12H4_37266</name>
</gene>
<dbReference type="Pfam" id="PF13884">
    <property type="entry name" value="Peptidase_S74"/>
    <property type="match status" value="1"/>
</dbReference>
<feature type="non-terminal residue" evidence="2">
    <location>
        <position position="1"/>
    </location>
</feature>
<evidence type="ECO:0000313" key="2">
    <source>
        <dbReference type="EMBL" id="GAI97924.1"/>
    </source>
</evidence>
<evidence type="ECO:0000259" key="1">
    <source>
        <dbReference type="PROSITE" id="PS51688"/>
    </source>
</evidence>
<dbReference type="InterPro" id="IPR030392">
    <property type="entry name" value="S74_ICA"/>
</dbReference>
<proteinExistence type="predicted"/>
<organism evidence="2">
    <name type="scientific">marine sediment metagenome</name>
    <dbReference type="NCBI Taxonomy" id="412755"/>
    <lineage>
        <taxon>unclassified sequences</taxon>
        <taxon>metagenomes</taxon>
        <taxon>ecological metagenomes</taxon>
    </lineage>
</organism>
<accession>X1UZV8</accession>
<dbReference type="EMBL" id="BARW01022306">
    <property type="protein sequence ID" value="GAI97924.1"/>
    <property type="molecule type" value="Genomic_DNA"/>
</dbReference>
<name>X1UZV8_9ZZZZ</name>
<dbReference type="PROSITE" id="PS51688">
    <property type="entry name" value="ICA"/>
    <property type="match status" value="1"/>
</dbReference>
<sequence>GTLGRALVDFQDTLVLNFDADWPYVRCHGQWSQASSRELKENIADLSSQEAFEALEGLSPVKFNLKADEEKLPCLGFIAEDAPEIIASRDKKAITNEHIITILAKVVKLSHIR</sequence>
<protein>
    <recommendedName>
        <fullName evidence="1">Peptidase S74 domain-containing protein</fullName>
    </recommendedName>
</protein>